<dbReference type="EMBL" id="FNGP01000003">
    <property type="protein sequence ID" value="SDL57259.1"/>
    <property type="molecule type" value="Genomic_DNA"/>
</dbReference>
<keyword evidence="1 4" id="KW-0808">Transferase</keyword>
<evidence type="ECO:0000259" key="3">
    <source>
        <dbReference type="PROSITE" id="PS51186"/>
    </source>
</evidence>
<dbReference type="Gene3D" id="3.40.630.30">
    <property type="match status" value="1"/>
</dbReference>
<evidence type="ECO:0000256" key="1">
    <source>
        <dbReference type="ARBA" id="ARBA00022679"/>
    </source>
</evidence>
<evidence type="ECO:0000256" key="2">
    <source>
        <dbReference type="ARBA" id="ARBA00023315"/>
    </source>
</evidence>
<name>A0A1G9L5J4_9ACTN</name>
<keyword evidence="2" id="KW-0012">Acyltransferase</keyword>
<dbReference type="GO" id="GO:0016747">
    <property type="term" value="F:acyltransferase activity, transferring groups other than amino-acyl groups"/>
    <property type="evidence" value="ECO:0007669"/>
    <property type="project" value="InterPro"/>
</dbReference>
<reference evidence="4 5" key="1">
    <citation type="submission" date="2016-10" db="EMBL/GenBank/DDBJ databases">
        <authorList>
            <person name="de Groot N.N."/>
        </authorList>
    </citation>
    <scope>NUCLEOTIDE SEQUENCE [LARGE SCALE GENOMIC DNA]</scope>
    <source>
        <strain evidence="4 5">CGMCC 1.9159</strain>
    </source>
</reference>
<evidence type="ECO:0000313" key="5">
    <source>
        <dbReference type="Proteomes" id="UP000199475"/>
    </source>
</evidence>
<dbReference type="OrthoDB" id="3173333at2"/>
<organism evidence="4 5">
    <name type="scientific">Tessaracoccus oleiagri</name>
    <dbReference type="NCBI Taxonomy" id="686624"/>
    <lineage>
        <taxon>Bacteria</taxon>
        <taxon>Bacillati</taxon>
        <taxon>Actinomycetota</taxon>
        <taxon>Actinomycetes</taxon>
        <taxon>Propionibacteriales</taxon>
        <taxon>Propionibacteriaceae</taxon>
        <taxon>Tessaracoccus</taxon>
    </lineage>
</organism>
<accession>A0A1G9L5J4</accession>
<dbReference type="InterPro" id="IPR016181">
    <property type="entry name" value="Acyl_CoA_acyltransferase"/>
</dbReference>
<dbReference type="CDD" id="cd04301">
    <property type="entry name" value="NAT_SF"/>
    <property type="match status" value="1"/>
</dbReference>
<evidence type="ECO:0000313" key="4">
    <source>
        <dbReference type="EMBL" id="SDL57259.1"/>
    </source>
</evidence>
<sequence length="178" mass="19719">MFEEVSAPRPPAAYVIRDARHDDLPAVCEIYNHYVLHSTVTFDEESRTASQWEARLDELQRLGMPVLVLEGASGQVLGYGLVAPWRQKAAYRYTVENSIYLHPDAAGKGYGAALLAELIERSRAAGLREIIAVIADEGADASIALHHRLGFAEIGRMQRVGYKFGRWLGIVLLQKSLA</sequence>
<proteinExistence type="predicted"/>
<feature type="domain" description="N-acetyltransferase" evidence="3">
    <location>
        <begin position="14"/>
        <end position="178"/>
    </location>
</feature>
<dbReference type="SUPFAM" id="SSF55729">
    <property type="entry name" value="Acyl-CoA N-acyltransferases (Nat)"/>
    <property type="match status" value="1"/>
</dbReference>
<dbReference type="AlphaFoldDB" id="A0A1G9L5J4"/>
<dbReference type="PANTHER" id="PTHR43072:SF23">
    <property type="entry name" value="UPF0039 PROTEIN C11D3.02C"/>
    <property type="match status" value="1"/>
</dbReference>
<keyword evidence="5" id="KW-1185">Reference proteome</keyword>
<dbReference type="RefSeq" id="WP_093251653.1">
    <property type="nucleotide sequence ID" value="NZ_FNGP01000003.1"/>
</dbReference>
<dbReference type="PANTHER" id="PTHR43072">
    <property type="entry name" value="N-ACETYLTRANSFERASE"/>
    <property type="match status" value="1"/>
</dbReference>
<gene>
    <name evidence="4" type="ORF">SAMN04488242_2043</name>
</gene>
<dbReference type="Pfam" id="PF00583">
    <property type="entry name" value="Acetyltransf_1"/>
    <property type="match status" value="1"/>
</dbReference>
<dbReference type="STRING" id="686624.SAMN04488242_2043"/>
<dbReference type="PROSITE" id="PS51186">
    <property type="entry name" value="GNAT"/>
    <property type="match status" value="1"/>
</dbReference>
<protein>
    <submittedName>
        <fullName evidence="4">Phosphinothricin acetyltransferase</fullName>
    </submittedName>
</protein>
<dbReference type="InterPro" id="IPR000182">
    <property type="entry name" value="GNAT_dom"/>
</dbReference>
<dbReference type="Proteomes" id="UP000199475">
    <property type="component" value="Unassembled WGS sequence"/>
</dbReference>